<reference evidence="3 4" key="1">
    <citation type="journal article" date="2018" name="Mol. Biol. Evol.">
        <title>Analysis of the draft genome of the red seaweed Gracilariopsis chorda provides insights into genome size evolution in Rhodophyta.</title>
        <authorList>
            <person name="Lee J."/>
            <person name="Yang E.C."/>
            <person name="Graf L."/>
            <person name="Yang J.H."/>
            <person name="Qiu H."/>
            <person name="Zel Zion U."/>
            <person name="Chan C.X."/>
            <person name="Stephens T.G."/>
            <person name="Weber A.P.M."/>
            <person name="Boo G.H."/>
            <person name="Boo S.M."/>
            <person name="Kim K.M."/>
            <person name="Shin Y."/>
            <person name="Jung M."/>
            <person name="Lee S.J."/>
            <person name="Yim H.S."/>
            <person name="Lee J.H."/>
            <person name="Bhattacharya D."/>
            <person name="Yoon H.S."/>
        </authorList>
    </citation>
    <scope>NUCLEOTIDE SEQUENCE [LARGE SCALE GENOMIC DNA]</scope>
    <source>
        <strain evidence="3 4">SKKU-2015</strain>
        <tissue evidence="3">Whole body</tissue>
    </source>
</reference>
<name>A0A2V3IS12_9FLOR</name>
<dbReference type="InterPro" id="IPR000326">
    <property type="entry name" value="PAP2/HPO"/>
</dbReference>
<dbReference type="EMBL" id="NBIV01000079">
    <property type="protein sequence ID" value="PXF44903.1"/>
    <property type="molecule type" value="Genomic_DNA"/>
</dbReference>
<dbReference type="OrthoDB" id="302705at2759"/>
<sequence length="212" mass="23024">MRSIRGGSVSIRPARMSLRAHQPRNTILADLTKYTVSIAVASCLLYNHDAPTLFYVTASVTNSAVGKILKLLIKQPRPDGTHKEDPGMPSSHATSLSFLSLAFLGYAANYMNSLIKTAGAGMLVILALIATYWRVSAGYHTVPQVVAGWIVGSCNSMLFVALLPWALPRLDFMTHGRALFVTYAIAFVASIFIAGPDLVALMRRLSARNETR</sequence>
<organism evidence="3 4">
    <name type="scientific">Gracilariopsis chorda</name>
    <dbReference type="NCBI Taxonomy" id="448386"/>
    <lineage>
        <taxon>Eukaryota</taxon>
        <taxon>Rhodophyta</taxon>
        <taxon>Florideophyceae</taxon>
        <taxon>Rhodymeniophycidae</taxon>
        <taxon>Gracilariales</taxon>
        <taxon>Gracilariaceae</taxon>
        <taxon>Gracilariopsis</taxon>
    </lineage>
</organism>
<protein>
    <submittedName>
        <fullName evidence="3">Lipid phosphate phosphatase epsilon 1, chloroplastic</fullName>
    </submittedName>
</protein>
<dbReference type="SUPFAM" id="SSF48317">
    <property type="entry name" value="Acid phosphatase/Vanadium-dependent haloperoxidase"/>
    <property type="match status" value="1"/>
</dbReference>
<keyword evidence="1" id="KW-0812">Transmembrane</keyword>
<dbReference type="Pfam" id="PF01569">
    <property type="entry name" value="PAP2"/>
    <property type="match status" value="1"/>
</dbReference>
<feature type="transmembrane region" description="Helical" evidence="1">
    <location>
        <begin position="179"/>
        <end position="202"/>
    </location>
</feature>
<feature type="domain" description="Phosphatidic acid phosphatase type 2/haloperoxidase" evidence="2">
    <location>
        <begin position="52"/>
        <end position="160"/>
    </location>
</feature>
<feature type="transmembrane region" description="Helical" evidence="1">
    <location>
        <begin position="147"/>
        <end position="167"/>
    </location>
</feature>
<proteinExistence type="predicted"/>
<evidence type="ECO:0000256" key="1">
    <source>
        <dbReference type="SAM" id="Phobius"/>
    </source>
</evidence>
<evidence type="ECO:0000259" key="2">
    <source>
        <dbReference type="SMART" id="SM00014"/>
    </source>
</evidence>
<dbReference type="GO" id="GO:0042392">
    <property type="term" value="F:sphingosine-1-phosphate phosphatase activity"/>
    <property type="evidence" value="ECO:0007669"/>
    <property type="project" value="TreeGrafter"/>
</dbReference>
<evidence type="ECO:0000313" key="4">
    <source>
        <dbReference type="Proteomes" id="UP000247409"/>
    </source>
</evidence>
<feature type="transmembrane region" description="Helical" evidence="1">
    <location>
        <begin position="117"/>
        <end position="135"/>
    </location>
</feature>
<dbReference type="InterPro" id="IPR036938">
    <property type="entry name" value="PAP2/HPO_sf"/>
</dbReference>
<dbReference type="SMART" id="SM00014">
    <property type="entry name" value="acidPPc"/>
    <property type="match status" value="1"/>
</dbReference>
<keyword evidence="1" id="KW-1133">Transmembrane helix</keyword>
<dbReference type="PANTHER" id="PTHR14969:SF13">
    <property type="entry name" value="AT30094P"/>
    <property type="match status" value="1"/>
</dbReference>
<keyword evidence="4" id="KW-1185">Reference proteome</keyword>
<dbReference type="PANTHER" id="PTHR14969">
    <property type="entry name" value="SPHINGOSINE-1-PHOSPHATE PHOSPHOHYDROLASE"/>
    <property type="match status" value="1"/>
</dbReference>
<evidence type="ECO:0000313" key="3">
    <source>
        <dbReference type="EMBL" id="PXF44903.1"/>
    </source>
</evidence>
<comment type="caution">
    <text evidence="3">The sequence shown here is derived from an EMBL/GenBank/DDBJ whole genome shotgun (WGS) entry which is preliminary data.</text>
</comment>
<dbReference type="STRING" id="448386.A0A2V3IS12"/>
<accession>A0A2V3IS12</accession>
<dbReference type="Gene3D" id="1.20.144.10">
    <property type="entry name" value="Phosphatidic acid phosphatase type 2/haloperoxidase"/>
    <property type="match status" value="1"/>
</dbReference>
<dbReference type="Proteomes" id="UP000247409">
    <property type="component" value="Unassembled WGS sequence"/>
</dbReference>
<gene>
    <name evidence="3" type="ORF">BWQ96_05393</name>
</gene>
<keyword evidence="1" id="KW-0472">Membrane</keyword>
<dbReference type="AlphaFoldDB" id="A0A2V3IS12"/>